<comment type="caution">
    <text evidence="8">The sequence shown here is derived from an EMBL/GenBank/DDBJ whole genome shotgun (WGS) entry which is preliminary data.</text>
</comment>
<reference evidence="8 9" key="1">
    <citation type="submission" date="2021-06" db="EMBL/GenBank/DDBJ databases">
        <title>Actinomycetes sequencing.</title>
        <authorList>
            <person name="Shan Q."/>
        </authorList>
    </citation>
    <scope>NUCLEOTIDE SEQUENCE [LARGE SCALE GENOMIC DNA]</scope>
    <source>
        <strain evidence="8 9">NEAU-G5</strain>
    </source>
</reference>
<dbReference type="SUPFAM" id="SSF48264">
    <property type="entry name" value="Cytochrome P450"/>
    <property type="match status" value="1"/>
</dbReference>
<keyword evidence="2 7" id="KW-0349">Heme</keyword>
<dbReference type="InterPro" id="IPR002397">
    <property type="entry name" value="Cyt_P450_B"/>
</dbReference>
<evidence type="ECO:0000256" key="5">
    <source>
        <dbReference type="ARBA" id="ARBA00023004"/>
    </source>
</evidence>
<keyword evidence="5 7" id="KW-0408">Iron</keyword>
<keyword evidence="6 7" id="KW-0503">Monooxygenase</keyword>
<gene>
    <name evidence="8" type="ORF">KO481_34495</name>
</gene>
<protein>
    <submittedName>
        <fullName evidence="8">Cytochrome P450</fullName>
    </submittedName>
</protein>
<dbReference type="PRINTS" id="PR00359">
    <property type="entry name" value="BP450"/>
</dbReference>
<dbReference type="Pfam" id="PF00067">
    <property type="entry name" value="p450"/>
    <property type="match status" value="2"/>
</dbReference>
<name>A0ABS6BBQ7_9NOCA</name>
<accession>A0ABS6BBQ7</accession>
<dbReference type="Proteomes" id="UP000733379">
    <property type="component" value="Unassembled WGS sequence"/>
</dbReference>
<evidence type="ECO:0000256" key="2">
    <source>
        <dbReference type="ARBA" id="ARBA00022617"/>
    </source>
</evidence>
<keyword evidence="9" id="KW-1185">Reference proteome</keyword>
<dbReference type="InterPro" id="IPR001128">
    <property type="entry name" value="Cyt_P450"/>
</dbReference>
<dbReference type="InterPro" id="IPR017972">
    <property type="entry name" value="Cyt_P450_CS"/>
</dbReference>
<evidence type="ECO:0000256" key="4">
    <source>
        <dbReference type="ARBA" id="ARBA00023002"/>
    </source>
</evidence>
<evidence type="ECO:0000256" key="3">
    <source>
        <dbReference type="ARBA" id="ARBA00022723"/>
    </source>
</evidence>
<evidence type="ECO:0000256" key="7">
    <source>
        <dbReference type="RuleBase" id="RU000461"/>
    </source>
</evidence>
<dbReference type="Gene3D" id="1.10.630.10">
    <property type="entry name" value="Cytochrome P450"/>
    <property type="match status" value="1"/>
</dbReference>
<dbReference type="InterPro" id="IPR036396">
    <property type="entry name" value="Cyt_P450_sf"/>
</dbReference>
<evidence type="ECO:0000313" key="9">
    <source>
        <dbReference type="Proteomes" id="UP000733379"/>
    </source>
</evidence>
<proteinExistence type="inferred from homology"/>
<keyword evidence="3 7" id="KW-0479">Metal-binding</keyword>
<dbReference type="RefSeq" id="WP_215922692.1">
    <property type="nucleotide sequence ID" value="NZ_JAHKNI010000015.1"/>
</dbReference>
<evidence type="ECO:0000256" key="1">
    <source>
        <dbReference type="ARBA" id="ARBA00010617"/>
    </source>
</evidence>
<dbReference type="PANTHER" id="PTHR46696">
    <property type="entry name" value="P450, PUTATIVE (EUROFUNG)-RELATED"/>
    <property type="match status" value="1"/>
</dbReference>
<dbReference type="EMBL" id="JAHKNI010000015">
    <property type="protein sequence ID" value="MBU3066614.1"/>
    <property type="molecule type" value="Genomic_DNA"/>
</dbReference>
<organism evidence="8 9">
    <name type="scientific">Nocardia albiluteola</name>
    <dbReference type="NCBI Taxonomy" id="2842303"/>
    <lineage>
        <taxon>Bacteria</taxon>
        <taxon>Bacillati</taxon>
        <taxon>Actinomycetota</taxon>
        <taxon>Actinomycetes</taxon>
        <taxon>Mycobacteriales</taxon>
        <taxon>Nocardiaceae</taxon>
        <taxon>Nocardia</taxon>
    </lineage>
</organism>
<dbReference type="PROSITE" id="PS00086">
    <property type="entry name" value="CYTOCHROME_P450"/>
    <property type="match status" value="1"/>
</dbReference>
<comment type="similarity">
    <text evidence="1 7">Belongs to the cytochrome P450 family.</text>
</comment>
<keyword evidence="4 7" id="KW-0560">Oxidoreductase</keyword>
<evidence type="ECO:0000313" key="8">
    <source>
        <dbReference type="EMBL" id="MBU3066614.1"/>
    </source>
</evidence>
<evidence type="ECO:0000256" key="6">
    <source>
        <dbReference type="ARBA" id="ARBA00023033"/>
    </source>
</evidence>
<sequence length="409" mass="45137">MVNTESPQRIDELGDDFFADPHVYYARWRETGPVVRVRMPRNGVPAWVVIGYEEARAALADHRLLKGVAGMREVFERKNTQQFFANPGSFDLSVHMLNSDPPDHTRLRKLVNKAFTARAVNALRPRIQEITDALLDAMEGSDEVDLLQAFAVPLPVTVICELLGVPFEDRERFQRWTKLLLGGAKATEEEVGTAAAEMSLYLHDLVEGKRAEPGEDLLSGLVLASDEDDRLSEQELVSMAFLLLVAGHETTVNLIANGTRALLFNPAQLRALREDPSSTPAAVEEFLRHDGPVGWSTFRYTGEPVRIAGIDIPEGEFVLVALGAANRDPARFADPENLDLAGETAGHLAFGHGIHYCVGAPLARLEADIAFRGLVQRFPDMSMTPEAATVAWQPSTLIHGMTEFPVRLR</sequence>
<dbReference type="CDD" id="cd11029">
    <property type="entry name" value="CYP107-like"/>
    <property type="match status" value="1"/>
</dbReference>
<dbReference type="PANTHER" id="PTHR46696:SF1">
    <property type="entry name" value="CYTOCHROME P450 YJIB-RELATED"/>
    <property type="match status" value="1"/>
</dbReference>